<evidence type="ECO:0000313" key="3">
    <source>
        <dbReference type="Proteomes" id="UP001138997"/>
    </source>
</evidence>
<organism evidence="2 3">
    <name type="scientific">Kineosporia babensis</name>
    <dbReference type="NCBI Taxonomy" id="499548"/>
    <lineage>
        <taxon>Bacteria</taxon>
        <taxon>Bacillati</taxon>
        <taxon>Actinomycetota</taxon>
        <taxon>Actinomycetes</taxon>
        <taxon>Kineosporiales</taxon>
        <taxon>Kineosporiaceae</taxon>
        <taxon>Kineosporia</taxon>
    </lineage>
</organism>
<dbReference type="AlphaFoldDB" id="A0A9X1NB49"/>
<accession>A0A9X1NB49</accession>
<dbReference type="RefSeq" id="WP_231438970.1">
    <property type="nucleotide sequence ID" value="NZ_JAJOMB010000002.1"/>
</dbReference>
<evidence type="ECO:0000313" key="2">
    <source>
        <dbReference type="EMBL" id="MCD5310041.1"/>
    </source>
</evidence>
<dbReference type="InterPro" id="IPR014917">
    <property type="entry name" value="DUF1800"/>
</dbReference>
<dbReference type="EMBL" id="JAJOMB010000002">
    <property type="protein sequence ID" value="MCD5310041.1"/>
    <property type="molecule type" value="Genomic_DNA"/>
</dbReference>
<protein>
    <submittedName>
        <fullName evidence="2">DUF1800 domain-containing protein</fullName>
    </submittedName>
</protein>
<comment type="caution">
    <text evidence="2">The sequence shown here is derived from an EMBL/GenBank/DDBJ whole genome shotgun (WGS) entry which is preliminary data.</text>
</comment>
<dbReference type="Proteomes" id="UP001138997">
    <property type="component" value="Unassembled WGS sequence"/>
</dbReference>
<evidence type="ECO:0000256" key="1">
    <source>
        <dbReference type="SAM" id="MobiDB-lite"/>
    </source>
</evidence>
<sequence>MTEGFPLAGENTGGQGGRVVSANSSVGSPAPLARPRRERRPLVRKPLAASGVSRRSMLVSGATAVAAAGGTGYLLMRGGSSSPVLPAQNAAAGGSGSVAAGGSSMAGEALSAAEASGAGAAADASGVGAAAGRGTSRAAAGAAGTGSVAAAKKKIKVDPDLLIGRATYGRTAASDRSIERLGASAWLERQLRPAKIKDPKGQAVDAQFPDLKWSIAQARAGLEVGSWDLMMDVCTHHLGRALFSSRELFEVMVDFWSNHLNIACPGGDVWDTRHRYQIDVIRKHALGTFEDLLLASAFHPAMLTFLDGTNSSKEAPNENYAREVLELHTVGVNGGYTEKDIQRSALLLTGWTFWDGKRKYEPQRHHTGRIKAFGFSIANADAAKGPVAQRKYLRHLARHPKTARNIATKLATHFVSDSPPKSLIDSLAKVYTKHGTAIGPVLRALFTSPEFAASSGEKIRRPMEQVVASARVLGVKNGSNAKALTDMYYIVKDAGHGPLGWSMPNGYADRASAWQSPAGALQVFNSTTAMVHGWWPTKMQLPGPEKLLAKKPTTRAGVITAVGKKVFGRGPTERERSAAVTLLNGTKLPKTFNADSWEQHESIALTATLFLSAPAHLSV</sequence>
<proteinExistence type="predicted"/>
<reference evidence="2" key="1">
    <citation type="submission" date="2021-11" db="EMBL/GenBank/DDBJ databases">
        <title>Streptomyces corallinus and Kineosporia corallina sp. nov., two new coral-derived marine actinobacteria.</title>
        <authorList>
            <person name="Buangrab K."/>
            <person name="Sutthacheep M."/>
            <person name="Yeemin T."/>
            <person name="Harunari E."/>
            <person name="Igarashi Y."/>
            <person name="Sripreechasak P."/>
            <person name="Kanchanasin P."/>
            <person name="Tanasupawat S."/>
            <person name="Phongsopitanun W."/>
        </authorList>
    </citation>
    <scope>NUCLEOTIDE SEQUENCE</scope>
    <source>
        <strain evidence="2">JCM 31032</strain>
    </source>
</reference>
<gene>
    <name evidence="2" type="ORF">LR394_03985</name>
</gene>
<feature type="compositionally biased region" description="Basic residues" evidence="1">
    <location>
        <begin position="34"/>
        <end position="43"/>
    </location>
</feature>
<dbReference type="Pfam" id="PF08811">
    <property type="entry name" value="DUF1800"/>
    <property type="match status" value="1"/>
</dbReference>
<keyword evidence="3" id="KW-1185">Reference proteome</keyword>
<feature type="region of interest" description="Disordered" evidence="1">
    <location>
        <begin position="1"/>
        <end position="48"/>
    </location>
</feature>
<name>A0A9X1NB49_9ACTN</name>